<proteinExistence type="predicted"/>
<feature type="region of interest" description="Disordered" evidence="1">
    <location>
        <begin position="123"/>
        <end position="206"/>
    </location>
</feature>
<name>A0A3M2HP80_9GAMM</name>
<evidence type="ECO:0000256" key="1">
    <source>
        <dbReference type="SAM" id="MobiDB-lite"/>
    </source>
</evidence>
<gene>
    <name evidence="3" type="ORF">EA797_15810</name>
</gene>
<dbReference type="InterPro" id="IPR029058">
    <property type="entry name" value="AB_hydrolase_fold"/>
</dbReference>
<dbReference type="InterPro" id="IPR022529">
    <property type="entry name" value="DUF3530"/>
</dbReference>
<feature type="region of interest" description="Disordered" evidence="1">
    <location>
        <begin position="28"/>
        <end position="52"/>
    </location>
</feature>
<comment type="caution">
    <text evidence="3">The sequence shown here is derived from an EMBL/GenBank/DDBJ whole genome shotgun (WGS) entry which is preliminary data.</text>
</comment>
<keyword evidence="2" id="KW-0732">Signal</keyword>
<feature type="chain" id="PRO_5018331971" evidence="2">
    <location>
        <begin position="26"/>
        <end position="342"/>
    </location>
</feature>
<dbReference type="OrthoDB" id="6193602at2"/>
<evidence type="ECO:0000313" key="4">
    <source>
        <dbReference type="Proteomes" id="UP000269774"/>
    </source>
</evidence>
<dbReference type="Gene3D" id="3.40.50.1820">
    <property type="entry name" value="alpha/beta hydrolase"/>
    <property type="match status" value="1"/>
</dbReference>
<organism evidence="3 4">
    <name type="scientific">Stutzerimonas zhaodongensis</name>
    <dbReference type="NCBI Taxonomy" id="1176257"/>
    <lineage>
        <taxon>Bacteria</taxon>
        <taxon>Pseudomonadati</taxon>
        <taxon>Pseudomonadota</taxon>
        <taxon>Gammaproteobacteria</taxon>
        <taxon>Pseudomonadales</taxon>
        <taxon>Pseudomonadaceae</taxon>
        <taxon>Stutzerimonas</taxon>
    </lineage>
</organism>
<dbReference type="SUPFAM" id="SSF53474">
    <property type="entry name" value="alpha/beta-Hydrolases"/>
    <property type="match status" value="1"/>
</dbReference>
<dbReference type="Proteomes" id="UP000269774">
    <property type="component" value="Unassembled WGS sequence"/>
</dbReference>
<accession>A0A3M2HP80</accession>
<dbReference type="Pfam" id="PF12048">
    <property type="entry name" value="DUF3530"/>
    <property type="match status" value="1"/>
</dbReference>
<feature type="compositionally biased region" description="Acidic residues" evidence="1">
    <location>
        <begin position="187"/>
        <end position="196"/>
    </location>
</feature>
<dbReference type="RefSeq" id="WP_122166927.1">
    <property type="nucleotide sequence ID" value="NZ_JAMOIB010000006.1"/>
</dbReference>
<feature type="compositionally biased region" description="Low complexity" evidence="1">
    <location>
        <begin position="123"/>
        <end position="133"/>
    </location>
</feature>
<reference evidence="3 4" key="1">
    <citation type="submission" date="2018-10" db="EMBL/GenBank/DDBJ databases">
        <title>Pseudomonas zhaodongensis NEAU-ST5-21(T) genome.</title>
        <authorList>
            <person name="Peng J."/>
            <person name="Liu Z.-P."/>
        </authorList>
    </citation>
    <scope>NUCLEOTIDE SEQUENCE [LARGE SCALE GENOMIC DNA]</scope>
    <source>
        <strain evidence="3 4">NEAU-ST5-21</strain>
    </source>
</reference>
<evidence type="ECO:0000313" key="3">
    <source>
        <dbReference type="EMBL" id="RMH88722.1"/>
    </source>
</evidence>
<feature type="signal peptide" evidence="2">
    <location>
        <begin position="1"/>
        <end position="25"/>
    </location>
</feature>
<dbReference type="AlphaFoldDB" id="A0A3M2HP80"/>
<keyword evidence="4" id="KW-1185">Reference proteome</keyword>
<dbReference type="EMBL" id="RFFM01000004">
    <property type="protein sequence ID" value="RMH88722.1"/>
    <property type="molecule type" value="Genomic_DNA"/>
</dbReference>
<sequence>MPQLRFSACLVVGFAIISAPLASIAEEPAATESPAPSAPVMPERPSTPSRSEAMAADLVRQLSAGEFISLKEGDVDFVALWRPANVGSPKGVVILLPGDGESANWPSGIGPLRRGLPDHGWHTLSLSLPDSPTLTPPPSASDAAEQAPEAPGDETDAQAERADATDAPNEAGYLPEETAAPPAEPPLEPDDEEVPTDEQSPQPDQSERIAERIEAALAFARSKQPKRIVLLGQRTGGYWAARFLQQQGPSDIQHLIMVRPQQPEGQDEPLAQLAPTLKVATGDFYYKDGLGSQSAALERLNASRRLDHPAYRQVGLPPHTGDRQVDQEQLIRRVRGWLDKEM</sequence>
<protein>
    <submittedName>
        <fullName evidence="3">DUF3530 family protein</fullName>
    </submittedName>
</protein>
<evidence type="ECO:0000256" key="2">
    <source>
        <dbReference type="SAM" id="SignalP"/>
    </source>
</evidence>